<dbReference type="EMBL" id="SDMP01000017">
    <property type="protein sequence ID" value="RYR00318.1"/>
    <property type="molecule type" value="Genomic_DNA"/>
</dbReference>
<protein>
    <submittedName>
        <fullName evidence="2">Uncharacterized protein</fullName>
    </submittedName>
</protein>
<proteinExistence type="predicted"/>
<name>A0A444YEI1_ARAHY</name>
<feature type="region of interest" description="Disordered" evidence="1">
    <location>
        <begin position="1"/>
        <end position="82"/>
    </location>
</feature>
<dbReference type="AlphaFoldDB" id="A0A444YEI1"/>
<reference evidence="2 3" key="1">
    <citation type="submission" date="2019-01" db="EMBL/GenBank/DDBJ databases">
        <title>Sequencing of cultivated peanut Arachis hypogaea provides insights into genome evolution and oil improvement.</title>
        <authorList>
            <person name="Chen X."/>
        </authorList>
    </citation>
    <scope>NUCLEOTIDE SEQUENCE [LARGE SCALE GENOMIC DNA]</scope>
    <source>
        <strain evidence="3">cv. Fuhuasheng</strain>
        <tissue evidence="2">Leaves</tissue>
    </source>
</reference>
<gene>
    <name evidence="2" type="ORF">Ahy_B07g088443</name>
</gene>
<accession>A0A444YEI1</accession>
<comment type="caution">
    <text evidence="2">The sequence shown here is derived from an EMBL/GenBank/DDBJ whole genome shotgun (WGS) entry which is preliminary data.</text>
</comment>
<keyword evidence="3" id="KW-1185">Reference proteome</keyword>
<organism evidence="2 3">
    <name type="scientific">Arachis hypogaea</name>
    <name type="common">Peanut</name>
    <dbReference type="NCBI Taxonomy" id="3818"/>
    <lineage>
        <taxon>Eukaryota</taxon>
        <taxon>Viridiplantae</taxon>
        <taxon>Streptophyta</taxon>
        <taxon>Embryophyta</taxon>
        <taxon>Tracheophyta</taxon>
        <taxon>Spermatophyta</taxon>
        <taxon>Magnoliopsida</taxon>
        <taxon>eudicotyledons</taxon>
        <taxon>Gunneridae</taxon>
        <taxon>Pentapetalae</taxon>
        <taxon>rosids</taxon>
        <taxon>fabids</taxon>
        <taxon>Fabales</taxon>
        <taxon>Fabaceae</taxon>
        <taxon>Papilionoideae</taxon>
        <taxon>50 kb inversion clade</taxon>
        <taxon>dalbergioids sensu lato</taxon>
        <taxon>Dalbergieae</taxon>
        <taxon>Pterocarpus clade</taxon>
        <taxon>Arachis</taxon>
    </lineage>
</organism>
<evidence type="ECO:0000313" key="3">
    <source>
        <dbReference type="Proteomes" id="UP000289738"/>
    </source>
</evidence>
<evidence type="ECO:0000313" key="2">
    <source>
        <dbReference type="EMBL" id="RYR00318.1"/>
    </source>
</evidence>
<evidence type="ECO:0000256" key="1">
    <source>
        <dbReference type="SAM" id="MobiDB-lite"/>
    </source>
</evidence>
<feature type="compositionally biased region" description="Basic and acidic residues" evidence="1">
    <location>
        <begin position="28"/>
        <end position="82"/>
    </location>
</feature>
<dbReference type="Proteomes" id="UP000289738">
    <property type="component" value="Chromosome B07"/>
</dbReference>
<sequence>MGVGQGRPVSTVGGGSSRQQGWSEEGEEWAREQRNMDRESEEKQNSEESRIRDERAQQQKIREESVWKNQTGRKEEIAEPEEQVEKVPKIPNFQGVRDTEPDLGAAYKLKNLIKEIRERKNEWANRNKAQKGKQIIEIHGSRGMGPTKEIGAKEGVKPIQARMGMGSGLKHYTIEEGEVNSYRIAQGTLGLKKEGGKETIGQELKRLMLAKNKDIQVQDGRVEGKKIQALSKYEMEGDILKMPIEEIQKEDNEVGMYQNVILKAAPAISSDHYALILETQPRGRIKKEFKFEAFWADHEECKEVIRNSWQQDEGNMNLAGVNS</sequence>